<evidence type="ECO:0000313" key="2">
    <source>
        <dbReference type="Proteomes" id="UP000257144"/>
    </source>
</evidence>
<keyword evidence="2" id="KW-1185">Reference proteome</keyword>
<evidence type="ECO:0000313" key="1">
    <source>
        <dbReference type="EMBL" id="RDU36989.1"/>
    </source>
</evidence>
<name>A0A3D8GRZ7_9BACI</name>
<proteinExistence type="predicted"/>
<dbReference type="Proteomes" id="UP000257144">
    <property type="component" value="Unassembled WGS sequence"/>
</dbReference>
<organism evidence="1 2">
    <name type="scientific">Neobacillus piezotolerans</name>
    <dbReference type="NCBI Taxonomy" id="2259171"/>
    <lineage>
        <taxon>Bacteria</taxon>
        <taxon>Bacillati</taxon>
        <taxon>Bacillota</taxon>
        <taxon>Bacilli</taxon>
        <taxon>Bacillales</taxon>
        <taxon>Bacillaceae</taxon>
        <taxon>Neobacillus</taxon>
    </lineage>
</organism>
<comment type="caution">
    <text evidence="1">The sequence shown here is derived from an EMBL/GenBank/DDBJ whole genome shotgun (WGS) entry which is preliminary data.</text>
</comment>
<accession>A0A3D8GRZ7</accession>
<sequence length="61" mass="7129">MEPGFFHPEGIALKPAFLLGFELFSETAKHGRKTRNHIRDKLVNVFQRGLIENRYIFERGV</sequence>
<dbReference type="EMBL" id="QNQT01000003">
    <property type="protein sequence ID" value="RDU36989.1"/>
    <property type="molecule type" value="Genomic_DNA"/>
</dbReference>
<gene>
    <name evidence="1" type="ORF">DRW41_09850</name>
</gene>
<dbReference type="AlphaFoldDB" id="A0A3D8GRZ7"/>
<protein>
    <submittedName>
        <fullName evidence="1">Uncharacterized protein</fullName>
    </submittedName>
</protein>
<reference evidence="1 2" key="1">
    <citation type="submission" date="2018-07" db="EMBL/GenBank/DDBJ databases">
        <title>Bacillus sp. YLB-04 draft genome sequence.</title>
        <authorList>
            <person name="Yu L."/>
            <person name="Tang X."/>
        </authorList>
    </citation>
    <scope>NUCLEOTIDE SEQUENCE [LARGE SCALE GENOMIC DNA]</scope>
    <source>
        <strain evidence="1 2">YLB-04</strain>
    </source>
</reference>